<dbReference type="GO" id="GO:0016831">
    <property type="term" value="F:carboxy-lyase activity"/>
    <property type="evidence" value="ECO:0007669"/>
    <property type="project" value="InterPro"/>
</dbReference>
<feature type="non-terminal residue" evidence="3">
    <location>
        <position position="1"/>
    </location>
</feature>
<dbReference type="GO" id="GO:0019748">
    <property type="term" value="P:secondary metabolic process"/>
    <property type="evidence" value="ECO:0007669"/>
    <property type="project" value="TreeGrafter"/>
</dbReference>
<reference evidence="3" key="1">
    <citation type="journal article" date="2015" name="Nature">
        <title>Complex archaea that bridge the gap between prokaryotes and eukaryotes.</title>
        <authorList>
            <person name="Spang A."/>
            <person name="Saw J.H."/>
            <person name="Jorgensen S.L."/>
            <person name="Zaremba-Niedzwiedzka K."/>
            <person name="Martijn J."/>
            <person name="Lind A.E."/>
            <person name="van Eijk R."/>
            <person name="Schleper C."/>
            <person name="Guy L."/>
            <person name="Ettema T.J."/>
        </authorList>
    </citation>
    <scope>NUCLEOTIDE SEQUENCE</scope>
</reference>
<dbReference type="PANTHER" id="PTHR21240:SF28">
    <property type="entry name" value="ISO-OROTATE DECARBOXYLASE (EUROFUNG)"/>
    <property type="match status" value="1"/>
</dbReference>
<evidence type="ECO:0000313" key="3">
    <source>
        <dbReference type="EMBL" id="KKK48834.1"/>
    </source>
</evidence>
<evidence type="ECO:0000259" key="2">
    <source>
        <dbReference type="Pfam" id="PF04909"/>
    </source>
</evidence>
<dbReference type="InterPro" id="IPR032466">
    <property type="entry name" value="Metal_Hydrolase"/>
</dbReference>
<dbReference type="EMBL" id="LAZR01068868">
    <property type="protein sequence ID" value="KKK48834.1"/>
    <property type="molecule type" value="Genomic_DNA"/>
</dbReference>
<dbReference type="GO" id="GO:0005737">
    <property type="term" value="C:cytoplasm"/>
    <property type="evidence" value="ECO:0007669"/>
    <property type="project" value="TreeGrafter"/>
</dbReference>
<keyword evidence="1" id="KW-0456">Lyase</keyword>
<dbReference type="Pfam" id="PF04909">
    <property type="entry name" value="Amidohydro_2"/>
    <property type="match status" value="1"/>
</dbReference>
<protein>
    <recommendedName>
        <fullName evidence="2">Amidohydrolase-related domain-containing protein</fullName>
    </recommendedName>
</protein>
<feature type="domain" description="Amidohydrolase-related" evidence="2">
    <location>
        <begin position="3"/>
        <end position="186"/>
    </location>
</feature>
<comment type="caution">
    <text evidence="3">The sequence shown here is derived from an EMBL/GenBank/DDBJ whole genome shotgun (WGS) entry which is preliminary data.</text>
</comment>
<name>A0A0F8Y3Q3_9ZZZZ</name>
<dbReference type="InterPro" id="IPR006680">
    <property type="entry name" value="Amidohydro-rel"/>
</dbReference>
<proteinExistence type="predicted"/>
<dbReference type="AlphaFoldDB" id="A0A0F8Y3Q3"/>
<gene>
    <name evidence="3" type="ORF">LCGC14_3141140</name>
</gene>
<accession>A0A0F8Y3Q3</accession>
<dbReference type="Gene3D" id="3.20.20.140">
    <property type="entry name" value="Metal-dependent hydrolases"/>
    <property type="match status" value="1"/>
</dbReference>
<dbReference type="PANTHER" id="PTHR21240">
    <property type="entry name" value="2-AMINO-3-CARBOXYLMUCONATE-6-SEMIALDEHYDE DECARBOXYLASE"/>
    <property type="match status" value="1"/>
</dbReference>
<dbReference type="SUPFAM" id="SSF51556">
    <property type="entry name" value="Metallo-dependent hydrolases"/>
    <property type="match status" value="1"/>
</dbReference>
<evidence type="ECO:0000256" key="1">
    <source>
        <dbReference type="ARBA" id="ARBA00023239"/>
    </source>
</evidence>
<dbReference type="GO" id="GO:0016787">
    <property type="term" value="F:hydrolase activity"/>
    <property type="evidence" value="ECO:0007669"/>
    <property type="project" value="InterPro"/>
</dbReference>
<organism evidence="3">
    <name type="scientific">marine sediment metagenome</name>
    <dbReference type="NCBI Taxonomy" id="412755"/>
    <lineage>
        <taxon>unclassified sequences</taxon>
        <taxon>metagenomes</taxon>
        <taxon>ecological metagenomes</taxon>
    </lineage>
</organism>
<dbReference type="InterPro" id="IPR032465">
    <property type="entry name" value="ACMSD"/>
</dbReference>
<sequence>NVKGKYLDHPDFWPIYDKCCQLDVPLYIHPTRPPYVDNMIDLGLMIPIGFLFDSSLTVARLIYSGVMEKFPQLKLILAHLGSTLIYLAARLDIEGVSLDKDKPAPRSQLPFPPTHYLKTIYTDTVSHHKPAYYCALETCGPDKILLGSDYPYSLWDQTVDAIEELDIPQDDKERIYFKNAQILFKLNS</sequence>